<dbReference type="Proteomes" id="UP000298021">
    <property type="component" value="Unassembled WGS sequence"/>
</dbReference>
<sequence length="80" mass="9381">MFWILLIAIVLINFYFYTHHGKISRQKVANILNDKSMVADILELVRNHTDTKQVLILLRNKYLLNTKEATAVLKGIKERQ</sequence>
<proteinExistence type="predicted"/>
<dbReference type="AlphaFoldDB" id="A0A4Z0JGP9"/>
<comment type="caution">
    <text evidence="1">The sequence shown here is derived from an EMBL/GenBank/DDBJ whole genome shotgun (WGS) entry which is preliminary data.</text>
</comment>
<protein>
    <recommendedName>
        <fullName evidence="3">50S ribosomal protein L7/L12</fullName>
    </recommendedName>
</protein>
<evidence type="ECO:0008006" key="3">
    <source>
        <dbReference type="Google" id="ProtNLM"/>
    </source>
</evidence>
<dbReference type="RefSeq" id="WP_135373986.1">
    <property type="nucleotide sequence ID" value="NZ_RKLY01000030.1"/>
</dbReference>
<evidence type="ECO:0000313" key="1">
    <source>
        <dbReference type="EMBL" id="TGD21915.1"/>
    </source>
</evidence>
<organism evidence="1 2">
    <name type="scientific">Companilactobacillus suantsaicola</name>
    <dbReference type="NCBI Taxonomy" id="2487723"/>
    <lineage>
        <taxon>Bacteria</taxon>
        <taxon>Bacillati</taxon>
        <taxon>Bacillota</taxon>
        <taxon>Bacilli</taxon>
        <taxon>Lactobacillales</taxon>
        <taxon>Lactobacillaceae</taxon>
        <taxon>Companilactobacillus</taxon>
    </lineage>
</organism>
<evidence type="ECO:0000313" key="2">
    <source>
        <dbReference type="Proteomes" id="UP000298021"/>
    </source>
</evidence>
<dbReference type="EMBL" id="RKLY01000030">
    <property type="protein sequence ID" value="TGD21915.1"/>
    <property type="molecule type" value="Genomic_DNA"/>
</dbReference>
<keyword evidence="2" id="KW-1185">Reference proteome</keyword>
<name>A0A4Z0JGP9_9LACO</name>
<gene>
    <name evidence="1" type="ORF">EGT49_10260</name>
</gene>
<accession>A0A4Z0JGP9</accession>
<reference evidence="1 2" key="1">
    <citation type="submission" date="2018-10" db="EMBL/GenBank/DDBJ databases">
        <title>Lactobacillus sp. R7 and Lactobacillus sp. R19 isolated from fermented mustard green product of Taiwan.</title>
        <authorList>
            <person name="Lin S.-T."/>
        </authorList>
    </citation>
    <scope>NUCLEOTIDE SEQUENCE [LARGE SCALE GENOMIC DNA]</scope>
    <source>
        <strain evidence="1 2">BCRC 81127</strain>
    </source>
</reference>